<evidence type="ECO:0000313" key="5">
    <source>
        <dbReference type="EMBL" id="KAF7257938.1"/>
    </source>
</evidence>
<dbReference type="AlphaFoldDB" id="A0A8S9Z1S4"/>
<comment type="subcellular location">
    <subcellularLocation>
        <location evidence="1">Nucleus</location>
    </subcellularLocation>
</comment>
<dbReference type="GO" id="GO:0005634">
    <property type="term" value="C:nucleus"/>
    <property type="evidence" value="ECO:0007669"/>
    <property type="project" value="UniProtKB-SubCell"/>
</dbReference>
<keyword evidence="2" id="KW-0853">WD repeat</keyword>
<organism evidence="5 6">
    <name type="scientific">Paragonimus skrjabini miyazakii</name>
    <dbReference type="NCBI Taxonomy" id="59628"/>
    <lineage>
        <taxon>Eukaryota</taxon>
        <taxon>Metazoa</taxon>
        <taxon>Spiralia</taxon>
        <taxon>Lophotrochozoa</taxon>
        <taxon>Platyhelminthes</taxon>
        <taxon>Trematoda</taxon>
        <taxon>Digenea</taxon>
        <taxon>Plagiorchiida</taxon>
        <taxon>Troglotremata</taxon>
        <taxon>Troglotrematidae</taxon>
        <taxon>Paragonimus</taxon>
    </lineage>
</organism>
<dbReference type="Proteomes" id="UP000822476">
    <property type="component" value="Unassembled WGS sequence"/>
</dbReference>
<comment type="caution">
    <text evidence="5">The sequence shown here is derived from an EMBL/GenBank/DDBJ whole genome shotgun (WGS) entry which is preliminary data.</text>
</comment>
<keyword evidence="3" id="KW-0677">Repeat</keyword>
<evidence type="ECO:0000313" key="6">
    <source>
        <dbReference type="Proteomes" id="UP000822476"/>
    </source>
</evidence>
<proteinExistence type="predicted"/>
<dbReference type="Pfam" id="PF08154">
    <property type="entry name" value="NLE"/>
    <property type="match status" value="1"/>
</dbReference>
<evidence type="ECO:0000256" key="1">
    <source>
        <dbReference type="ARBA" id="ARBA00004123"/>
    </source>
</evidence>
<dbReference type="EMBL" id="JTDE01002052">
    <property type="protein sequence ID" value="KAF7257938.1"/>
    <property type="molecule type" value="Genomic_DNA"/>
</dbReference>
<evidence type="ECO:0000256" key="3">
    <source>
        <dbReference type="ARBA" id="ARBA00022737"/>
    </source>
</evidence>
<protein>
    <recommendedName>
        <fullName evidence="4">NLE domain-containing protein</fullName>
    </recommendedName>
</protein>
<evidence type="ECO:0000259" key="4">
    <source>
        <dbReference type="Pfam" id="PF08154"/>
    </source>
</evidence>
<feature type="domain" description="NLE" evidence="4">
    <location>
        <begin position="5"/>
        <end position="43"/>
    </location>
</feature>
<dbReference type="InterPro" id="IPR012972">
    <property type="entry name" value="NLE"/>
</dbReference>
<sequence>MEHHVQVTLVTKFDQYSVSSSPVSLPLSSTSTELENLLRDLLEGGICFSYCG</sequence>
<name>A0A8S9Z1S4_9TREM</name>
<accession>A0A8S9Z1S4</accession>
<reference evidence="5" key="1">
    <citation type="submission" date="2019-07" db="EMBL/GenBank/DDBJ databases">
        <title>Annotation for the trematode Paragonimus miyazaki's.</title>
        <authorList>
            <person name="Choi Y.-J."/>
        </authorList>
    </citation>
    <scope>NUCLEOTIDE SEQUENCE</scope>
    <source>
        <strain evidence="5">Japan</strain>
    </source>
</reference>
<keyword evidence="6" id="KW-1185">Reference proteome</keyword>
<evidence type="ECO:0000256" key="2">
    <source>
        <dbReference type="ARBA" id="ARBA00022574"/>
    </source>
</evidence>
<gene>
    <name evidence="5" type="ORF">EG68_04653</name>
</gene>